<accession>A0ABR1ZHD9</accession>
<sequence>MVERDHKGEDVAVKNGDVMEDESMGINGSLHVQPSQEIKSELKGE</sequence>
<feature type="region of interest" description="Disordered" evidence="1">
    <location>
        <begin position="1"/>
        <end position="45"/>
    </location>
</feature>
<organism evidence="2 3">
    <name type="scientific">Hibiscus sabdariffa</name>
    <name type="common">roselle</name>
    <dbReference type="NCBI Taxonomy" id="183260"/>
    <lineage>
        <taxon>Eukaryota</taxon>
        <taxon>Viridiplantae</taxon>
        <taxon>Streptophyta</taxon>
        <taxon>Embryophyta</taxon>
        <taxon>Tracheophyta</taxon>
        <taxon>Spermatophyta</taxon>
        <taxon>Magnoliopsida</taxon>
        <taxon>eudicotyledons</taxon>
        <taxon>Gunneridae</taxon>
        <taxon>Pentapetalae</taxon>
        <taxon>rosids</taxon>
        <taxon>malvids</taxon>
        <taxon>Malvales</taxon>
        <taxon>Malvaceae</taxon>
        <taxon>Malvoideae</taxon>
        <taxon>Hibiscus</taxon>
    </lineage>
</organism>
<feature type="compositionally biased region" description="Basic and acidic residues" evidence="1">
    <location>
        <begin position="1"/>
        <end position="12"/>
    </location>
</feature>
<protein>
    <submittedName>
        <fullName evidence="2">Uncharacterized protein</fullName>
    </submittedName>
</protein>
<dbReference type="EMBL" id="JBBPBN010001104">
    <property type="protein sequence ID" value="KAK8479871.1"/>
    <property type="molecule type" value="Genomic_DNA"/>
</dbReference>
<comment type="caution">
    <text evidence="2">The sequence shown here is derived from an EMBL/GenBank/DDBJ whole genome shotgun (WGS) entry which is preliminary data.</text>
</comment>
<evidence type="ECO:0000256" key="1">
    <source>
        <dbReference type="SAM" id="MobiDB-lite"/>
    </source>
</evidence>
<dbReference type="Proteomes" id="UP001396334">
    <property type="component" value="Unassembled WGS sequence"/>
</dbReference>
<proteinExistence type="predicted"/>
<name>A0ABR1ZHD9_9ROSI</name>
<reference evidence="2 3" key="1">
    <citation type="journal article" date="2024" name="G3 (Bethesda)">
        <title>Genome assembly of Hibiscus sabdariffa L. provides insights into metabolisms of medicinal natural products.</title>
        <authorList>
            <person name="Kim T."/>
        </authorList>
    </citation>
    <scope>NUCLEOTIDE SEQUENCE [LARGE SCALE GENOMIC DNA]</scope>
    <source>
        <strain evidence="2">TK-2024</strain>
        <tissue evidence="2">Old leaves</tissue>
    </source>
</reference>
<evidence type="ECO:0000313" key="3">
    <source>
        <dbReference type="Proteomes" id="UP001396334"/>
    </source>
</evidence>
<keyword evidence="3" id="KW-1185">Reference proteome</keyword>
<gene>
    <name evidence="2" type="ORF">V6N11_072860</name>
</gene>
<feature type="non-terminal residue" evidence="2">
    <location>
        <position position="45"/>
    </location>
</feature>
<evidence type="ECO:0000313" key="2">
    <source>
        <dbReference type="EMBL" id="KAK8479871.1"/>
    </source>
</evidence>